<dbReference type="EMBL" id="LRVM01000004">
    <property type="protein sequence ID" value="KXL53104.1"/>
    <property type="molecule type" value="Genomic_DNA"/>
</dbReference>
<dbReference type="SMART" id="SM00267">
    <property type="entry name" value="GGDEF"/>
    <property type="match status" value="1"/>
</dbReference>
<dbReference type="SUPFAM" id="SSF55073">
    <property type="entry name" value="Nucleotide cyclase"/>
    <property type="match status" value="1"/>
</dbReference>
<dbReference type="SUPFAM" id="SSF55785">
    <property type="entry name" value="PYP-like sensor domain (PAS domain)"/>
    <property type="match status" value="2"/>
</dbReference>
<name>A0A136WF38_9FIRM</name>
<dbReference type="CDD" id="cd00130">
    <property type="entry name" value="PAS"/>
    <property type="match status" value="1"/>
</dbReference>
<dbReference type="RefSeq" id="WP_066087242.1">
    <property type="nucleotide sequence ID" value="NZ_LRVM01000004.1"/>
</dbReference>
<dbReference type="InterPro" id="IPR043128">
    <property type="entry name" value="Rev_trsase/Diguanyl_cyclase"/>
</dbReference>
<dbReference type="STRING" id="36847.CLNEO_16470"/>
<reference evidence="8 9" key="1">
    <citation type="submission" date="2016-01" db="EMBL/GenBank/DDBJ databases">
        <title>Genome sequence of Clostridium neopropionicum X4, DSM-3847.</title>
        <authorList>
            <person name="Poehlein A."/>
            <person name="Beck M.H."/>
            <person name="Bengelsdorf F.R."/>
            <person name="Daniel R."/>
            <person name="Duerre P."/>
        </authorList>
    </citation>
    <scope>NUCLEOTIDE SEQUENCE [LARGE SCALE GENOMIC DNA]</scope>
    <source>
        <strain evidence="8 9">DSM-3847</strain>
    </source>
</reference>
<keyword evidence="9" id="KW-1185">Reference proteome</keyword>
<dbReference type="PANTHER" id="PTHR33121">
    <property type="entry name" value="CYCLIC DI-GMP PHOSPHODIESTERASE PDEF"/>
    <property type="match status" value="1"/>
</dbReference>
<dbReference type="NCBIfam" id="TIGR00254">
    <property type="entry name" value="GGDEF"/>
    <property type="match status" value="1"/>
</dbReference>
<dbReference type="Gene3D" id="3.40.50.2300">
    <property type="match status" value="1"/>
</dbReference>
<feature type="domain" description="GGDEF" evidence="7">
    <location>
        <begin position="175"/>
        <end position="306"/>
    </location>
</feature>
<protein>
    <recommendedName>
        <fullName evidence="1">Stage 0 sporulation protein A homolog</fullName>
    </recommendedName>
</protein>
<dbReference type="Gene3D" id="3.20.20.450">
    <property type="entry name" value="EAL domain"/>
    <property type="match status" value="1"/>
</dbReference>
<evidence type="ECO:0000313" key="9">
    <source>
        <dbReference type="Proteomes" id="UP000070539"/>
    </source>
</evidence>
<dbReference type="Pfam" id="PF00990">
    <property type="entry name" value="GGDEF"/>
    <property type="match status" value="1"/>
</dbReference>
<dbReference type="InterPro" id="IPR001633">
    <property type="entry name" value="EAL_dom"/>
</dbReference>
<dbReference type="Pfam" id="PF00072">
    <property type="entry name" value="Response_reg"/>
    <property type="match status" value="1"/>
</dbReference>
<dbReference type="PROSITE" id="PS50112">
    <property type="entry name" value="PAS"/>
    <property type="match status" value="1"/>
</dbReference>
<dbReference type="GO" id="GO:0071111">
    <property type="term" value="F:cyclic-guanylate-specific phosphodiesterase activity"/>
    <property type="evidence" value="ECO:0007669"/>
    <property type="project" value="InterPro"/>
</dbReference>
<evidence type="ECO:0000313" key="8">
    <source>
        <dbReference type="EMBL" id="KXL53104.1"/>
    </source>
</evidence>
<dbReference type="OrthoDB" id="9805474at2"/>
<comment type="function">
    <text evidence="2">May play the central regulatory role in sporulation. It may be an element of the effector pathway responsible for the activation of sporulation genes in response to nutritional stress. Spo0A may act in concert with spo0H (a sigma factor) to control the expression of some genes that are critical to the sporulation process.</text>
</comment>
<feature type="modified residue" description="4-aspartylphosphate" evidence="3">
    <location>
        <position position="58"/>
    </location>
</feature>
<dbReference type="PANTHER" id="PTHR33121:SF70">
    <property type="entry name" value="SIGNALING PROTEIN YKOW"/>
    <property type="match status" value="1"/>
</dbReference>
<dbReference type="SMART" id="SM00448">
    <property type="entry name" value="REC"/>
    <property type="match status" value="1"/>
</dbReference>
<feature type="domain" description="Response regulatory" evidence="4">
    <location>
        <begin position="9"/>
        <end position="125"/>
    </location>
</feature>
<dbReference type="AlphaFoldDB" id="A0A136WF38"/>
<organism evidence="8 9">
    <name type="scientific">Anaerotignum neopropionicum</name>
    <dbReference type="NCBI Taxonomy" id="36847"/>
    <lineage>
        <taxon>Bacteria</taxon>
        <taxon>Bacillati</taxon>
        <taxon>Bacillota</taxon>
        <taxon>Clostridia</taxon>
        <taxon>Lachnospirales</taxon>
        <taxon>Anaerotignaceae</taxon>
        <taxon>Anaerotignum</taxon>
    </lineage>
</organism>
<evidence type="ECO:0000259" key="5">
    <source>
        <dbReference type="PROSITE" id="PS50112"/>
    </source>
</evidence>
<dbReference type="InterPro" id="IPR000014">
    <property type="entry name" value="PAS"/>
</dbReference>
<dbReference type="SUPFAM" id="SSF141868">
    <property type="entry name" value="EAL domain-like"/>
    <property type="match status" value="1"/>
</dbReference>
<accession>A0A136WF38</accession>
<dbReference type="SMART" id="SM00052">
    <property type="entry name" value="EAL"/>
    <property type="match status" value="1"/>
</dbReference>
<dbReference type="PROSITE" id="PS50883">
    <property type="entry name" value="EAL"/>
    <property type="match status" value="1"/>
</dbReference>
<keyword evidence="3" id="KW-0597">Phosphoprotein</keyword>
<dbReference type="InterPro" id="IPR035919">
    <property type="entry name" value="EAL_sf"/>
</dbReference>
<dbReference type="Pfam" id="PF00563">
    <property type="entry name" value="EAL"/>
    <property type="match status" value="1"/>
</dbReference>
<evidence type="ECO:0000256" key="2">
    <source>
        <dbReference type="ARBA" id="ARBA00024867"/>
    </source>
</evidence>
<dbReference type="CDD" id="cd01948">
    <property type="entry name" value="EAL"/>
    <property type="match status" value="1"/>
</dbReference>
<dbReference type="PATRIC" id="fig|36847.3.peg.1920"/>
<dbReference type="InterPro" id="IPR000160">
    <property type="entry name" value="GGDEF_dom"/>
</dbReference>
<proteinExistence type="predicted"/>
<dbReference type="NCBIfam" id="TIGR00229">
    <property type="entry name" value="sensory_box"/>
    <property type="match status" value="1"/>
</dbReference>
<dbReference type="InterPro" id="IPR050706">
    <property type="entry name" value="Cyclic-di-GMP_PDE-like"/>
</dbReference>
<dbReference type="Gene3D" id="3.30.450.20">
    <property type="entry name" value="PAS domain"/>
    <property type="match status" value="1"/>
</dbReference>
<dbReference type="PROSITE" id="PS50110">
    <property type="entry name" value="RESPONSE_REGULATORY"/>
    <property type="match status" value="1"/>
</dbReference>
<evidence type="ECO:0000259" key="4">
    <source>
        <dbReference type="PROSITE" id="PS50110"/>
    </source>
</evidence>
<evidence type="ECO:0000259" key="7">
    <source>
        <dbReference type="PROSITE" id="PS50887"/>
    </source>
</evidence>
<dbReference type="Proteomes" id="UP000070539">
    <property type="component" value="Unassembled WGS sequence"/>
</dbReference>
<feature type="domain" description="PAS" evidence="5">
    <location>
        <begin position="725"/>
        <end position="795"/>
    </location>
</feature>
<dbReference type="Gene3D" id="3.30.70.270">
    <property type="match status" value="1"/>
</dbReference>
<gene>
    <name evidence="8" type="primary">cph2_3</name>
    <name evidence="8" type="ORF">CLNEO_16470</name>
</gene>
<dbReference type="InterPro" id="IPR035965">
    <property type="entry name" value="PAS-like_dom_sf"/>
</dbReference>
<sequence length="850" mass="98081">MDGELNKKTILIADDAEPNRLLLKKIFAAEFFVEEAANGLEVLEKLRQLSDVAVLILDIMMPQMDGFDVLKAMQKDEYFRTIPTVMITANNEEDVQIRALSYGATDIMTKPFNPQIILHRIKNIMARKESERLAEQNRAYELELRLMDTDEKSGLFNKNAFHRYTAKMLRKNPNKNFVLIRWDIDNFKVYNDWFGTEAGDAYLKKIGDFFRCYKQNNSTVKTYARYDADHFVCCQEADGFEPEKVTKVIDDFMSQLKTLDFEYTPRVGLYFITEPTLDVALMCDRALLALRSIKDSYGKRYAWYDDSMRATMLEQQEILNEMEFALKDGQFVPYFQPQYNYENGNLIGAEALVRWEHPRKGAILPCKFIPLFERNGFISRMDEYMWEQVCILLENWRDEGLPLVPISVNVSRRDIYNPHLVENILNLLHKYNLSHELLHLEITESAYTQNAEQLVNTVNLLRKHGLEVHMDDFGSGYSSLNMLQNVPVDILKLDMRFLGNDYKNERSGNVLNAVVRMATALRLPVLAEGVETKEQADFLKSIGCLLMQGYFFSRPIKVENFEALLKNKQTNSGLTENNLESIENSIDLLSFSSQSTLLFNCFVGGAAVVEYDRGNKSLTALRINDGFFEEIGINRAEYMEKGQSVFDFYEGENRQLVFSMFEEAIKTGKHARCEVMAKPKIISMDYRWFKLCTKLLMTSVNKHFFYVAIENITKAKRKSIEKEKEVEWLTAVVNSVSGVVLVLDVAEKVEILYSNVAVDVLLGYSQIALKECFGNDFLLLIHPEDRNNVEAWLRQQKFGEKIVKSVTCRQICEDGSWRLVKITGKLMGAVENQFYLCALVEAVEMPKEIK</sequence>
<dbReference type="InterPro" id="IPR001789">
    <property type="entry name" value="Sig_transdc_resp-reg_receiver"/>
</dbReference>
<dbReference type="InterPro" id="IPR029787">
    <property type="entry name" value="Nucleotide_cyclase"/>
</dbReference>
<comment type="caution">
    <text evidence="8">The sequence shown here is derived from an EMBL/GenBank/DDBJ whole genome shotgun (WGS) entry which is preliminary data.</text>
</comment>
<evidence type="ECO:0000256" key="3">
    <source>
        <dbReference type="PROSITE-ProRule" id="PRU00169"/>
    </source>
</evidence>
<dbReference type="SUPFAM" id="SSF52172">
    <property type="entry name" value="CheY-like"/>
    <property type="match status" value="1"/>
</dbReference>
<evidence type="ECO:0000256" key="1">
    <source>
        <dbReference type="ARBA" id="ARBA00018672"/>
    </source>
</evidence>
<dbReference type="GO" id="GO:0000160">
    <property type="term" value="P:phosphorelay signal transduction system"/>
    <property type="evidence" value="ECO:0007669"/>
    <property type="project" value="InterPro"/>
</dbReference>
<evidence type="ECO:0000259" key="6">
    <source>
        <dbReference type="PROSITE" id="PS50883"/>
    </source>
</evidence>
<dbReference type="PROSITE" id="PS50887">
    <property type="entry name" value="GGDEF"/>
    <property type="match status" value="1"/>
</dbReference>
<dbReference type="InterPro" id="IPR011006">
    <property type="entry name" value="CheY-like_superfamily"/>
</dbReference>
<feature type="domain" description="EAL" evidence="6">
    <location>
        <begin position="315"/>
        <end position="569"/>
    </location>
</feature>